<sequence length="32" mass="3790">MLFQNFRCIQVSLSMIKKVVRSLQGQVEELTY</sequence>
<proteinExistence type="predicted"/>
<dbReference type="EMBL" id="HACA01013861">
    <property type="protein sequence ID" value="CDW31222.1"/>
    <property type="molecule type" value="Transcribed_RNA"/>
</dbReference>
<reference evidence="1" key="1">
    <citation type="submission" date="2014-05" db="EMBL/GenBank/DDBJ databases">
        <authorList>
            <person name="Chronopoulou M."/>
        </authorList>
    </citation>
    <scope>NUCLEOTIDE SEQUENCE</scope>
    <source>
        <tissue evidence="1">Whole organism</tissue>
    </source>
</reference>
<accession>A0A0K2TZT3</accession>
<evidence type="ECO:0000313" key="1">
    <source>
        <dbReference type="EMBL" id="CDW31222.1"/>
    </source>
</evidence>
<name>A0A0K2TZT3_LEPSM</name>
<protein>
    <submittedName>
        <fullName evidence="1">Uncharacterized protein</fullName>
    </submittedName>
</protein>
<dbReference type="AlphaFoldDB" id="A0A0K2TZT3"/>
<organism evidence="1">
    <name type="scientific">Lepeophtheirus salmonis</name>
    <name type="common">Salmon louse</name>
    <name type="synonym">Caligus salmonis</name>
    <dbReference type="NCBI Taxonomy" id="72036"/>
    <lineage>
        <taxon>Eukaryota</taxon>
        <taxon>Metazoa</taxon>
        <taxon>Ecdysozoa</taxon>
        <taxon>Arthropoda</taxon>
        <taxon>Crustacea</taxon>
        <taxon>Multicrustacea</taxon>
        <taxon>Hexanauplia</taxon>
        <taxon>Copepoda</taxon>
        <taxon>Siphonostomatoida</taxon>
        <taxon>Caligidae</taxon>
        <taxon>Lepeophtheirus</taxon>
    </lineage>
</organism>